<comment type="similarity">
    <text evidence="1">Belongs to the thioredoxin family. DsbA subfamily.</text>
</comment>
<dbReference type="InterPro" id="IPR036249">
    <property type="entry name" value="Thioredoxin-like_sf"/>
</dbReference>
<dbReference type="PANTHER" id="PTHR13887">
    <property type="entry name" value="GLUTATHIONE S-TRANSFERASE KAPPA"/>
    <property type="match status" value="1"/>
</dbReference>
<evidence type="ECO:0000256" key="1">
    <source>
        <dbReference type="ARBA" id="ARBA00005791"/>
    </source>
</evidence>
<dbReference type="GO" id="GO:0016491">
    <property type="term" value="F:oxidoreductase activity"/>
    <property type="evidence" value="ECO:0007669"/>
    <property type="project" value="UniProtKB-KW"/>
</dbReference>
<sequence length="209" mass="25148">MIKKILILLSLSFFLFSCSQERDILDPDTEKTFIQKNIDSPFFWNPESKVQLIEFGDFQCPACIFFEKEIWEKLYKEYALTNKIGLTYKNFPLSIHRNAPEDSLAAMCAHEQWKYKDFADKMYALEDEKKWLIVTQEERQSIAWSIWADIEKFNQCVSEWRYVDRIKQDMALGEKMWLQWTPSVYANWQLINFDSVEWFFKILDQLLAK</sequence>
<dbReference type="SUPFAM" id="SSF52833">
    <property type="entry name" value="Thioredoxin-like"/>
    <property type="match status" value="1"/>
</dbReference>
<dbReference type="InterPro" id="IPR012336">
    <property type="entry name" value="Thioredoxin-like_fold"/>
</dbReference>
<dbReference type="EMBL" id="AMFJ01000358">
    <property type="protein sequence ID" value="EKE28251.1"/>
    <property type="molecule type" value="Genomic_DNA"/>
</dbReference>
<organism evidence="8">
    <name type="scientific">uncultured bacterium</name>
    <name type="common">gcode 4</name>
    <dbReference type="NCBI Taxonomy" id="1234023"/>
    <lineage>
        <taxon>Bacteria</taxon>
        <taxon>environmental samples</taxon>
    </lineage>
</organism>
<dbReference type="PANTHER" id="PTHR13887:SF14">
    <property type="entry name" value="DISULFIDE BOND FORMATION PROTEIN D"/>
    <property type="match status" value="1"/>
</dbReference>
<reference evidence="8" key="1">
    <citation type="journal article" date="2012" name="Science">
        <title>Fermentation, hydrogen, and sulfur metabolism in multiple uncultivated bacterial phyla.</title>
        <authorList>
            <person name="Wrighton K.C."/>
            <person name="Thomas B.C."/>
            <person name="Sharon I."/>
            <person name="Miller C.S."/>
            <person name="Castelle C.J."/>
            <person name="VerBerkmoes N.C."/>
            <person name="Wilkins M.J."/>
            <person name="Hettich R.L."/>
            <person name="Lipton M.S."/>
            <person name="Williams K.H."/>
            <person name="Long P.E."/>
            <person name="Banfield J.F."/>
        </authorList>
    </citation>
    <scope>NUCLEOTIDE SEQUENCE [LARGE SCALE GENOMIC DNA]</scope>
</reference>
<feature type="chain" id="PRO_5017425152" evidence="6">
    <location>
        <begin position="20"/>
        <end position="209"/>
    </location>
</feature>
<keyword evidence="4" id="KW-1015">Disulfide bond</keyword>
<evidence type="ECO:0000256" key="4">
    <source>
        <dbReference type="ARBA" id="ARBA00023157"/>
    </source>
</evidence>
<keyword evidence="2 6" id="KW-0732">Signal</keyword>
<keyword evidence="3" id="KW-0560">Oxidoreductase</keyword>
<feature type="signal peptide" evidence="6">
    <location>
        <begin position="1"/>
        <end position="19"/>
    </location>
</feature>
<evidence type="ECO:0000256" key="2">
    <source>
        <dbReference type="ARBA" id="ARBA00022729"/>
    </source>
</evidence>
<dbReference type="AlphaFoldDB" id="K2FAU5"/>
<evidence type="ECO:0000256" key="3">
    <source>
        <dbReference type="ARBA" id="ARBA00023002"/>
    </source>
</evidence>
<comment type="caution">
    <text evidence="8">The sequence shown here is derived from an EMBL/GenBank/DDBJ whole genome shotgun (WGS) entry which is preliminary data.</text>
</comment>
<keyword evidence="5" id="KW-0676">Redox-active center</keyword>
<evidence type="ECO:0000259" key="7">
    <source>
        <dbReference type="Pfam" id="PF13462"/>
    </source>
</evidence>
<gene>
    <name evidence="8" type="ORF">ACD_3C00084G0007</name>
</gene>
<feature type="domain" description="Thioredoxin-like fold" evidence="7">
    <location>
        <begin position="43"/>
        <end position="203"/>
    </location>
</feature>
<dbReference type="Pfam" id="PF13462">
    <property type="entry name" value="Thioredoxin_4"/>
    <property type="match status" value="1"/>
</dbReference>
<evidence type="ECO:0000256" key="6">
    <source>
        <dbReference type="SAM" id="SignalP"/>
    </source>
</evidence>
<proteinExistence type="inferred from homology"/>
<accession>K2FAU5</accession>
<name>K2FAU5_9BACT</name>
<dbReference type="PROSITE" id="PS51257">
    <property type="entry name" value="PROKAR_LIPOPROTEIN"/>
    <property type="match status" value="1"/>
</dbReference>
<protein>
    <submittedName>
        <fullName evidence="8">DsbA oxidoreductase</fullName>
    </submittedName>
</protein>
<dbReference type="Gene3D" id="3.40.30.10">
    <property type="entry name" value="Glutaredoxin"/>
    <property type="match status" value="1"/>
</dbReference>
<evidence type="ECO:0000313" key="8">
    <source>
        <dbReference type="EMBL" id="EKE28251.1"/>
    </source>
</evidence>
<evidence type="ECO:0000256" key="5">
    <source>
        <dbReference type="ARBA" id="ARBA00023284"/>
    </source>
</evidence>